<protein>
    <submittedName>
        <fullName evidence="3">Ankyrin</fullName>
    </submittedName>
</protein>
<keyword evidence="4" id="KW-1185">Reference proteome</keyword>
<evidence type="ECO:0000256" key="2">
    <source>
        <dbReference type="ARBA" id="ARBA00023043"/>
    </source>
</evidence>
<name>A0A5C3KLL0_COPMA</name>
<dbReference type="Proteomes" id="UP000307440">
    <property type="component" value="Unassembled WGS sequence"/>
</dbReference>
<sequence length="256" mass="28163">MRSKDTVKILLGVEGVDYNCVDAKDRTLLMMAVKQGWADVVALLLEREGIKVESRDDEGKTALAHAISRGHLESFHALLKVDSISAKYATSKGLNYLMLAAKSSNEKLIRSVLQLKQFNINARDIYGRTAVAYAVKSKRYDAVEALLEVEGVDVHCVADDRRTLLMDAASSYDGPKMINRFLGLGLGANINAADIYGWTALFFAVFRWKLENVSALLKVEGIDLSVRDVKGRTVLMFSKELGSKACTELLRKAGAS</sequence>
<dbReference type="AlphaFoldDB" id="A0A5C3KLL0"/>
<organism evidence="3 4">
    <name type="scientific">Coprinopsis marcescibilis</name>
    <name type="common">Agaric fungus</name>
    <name type="synonym">Psathyrella marcescibilis</name>
    <dbReference type="NCBI Taxonomy" id="230819"/>
    <lineage>
        <taxon>Eukaryota</taxon>
        <taxon>Fungi</taxon>
        <taxon>Dikarya</taxon>
        <taxon>Basidiomycota</taxon>
        <taxon>Agaricomycotina</taxon>
        <taxon>Agaricomycetes</taxon>
        <taxon>Agaricomycetidae</taxon>
        <taxon>Agaricales</taxon>
        <taxon>Agaricineae</taxon>
        <taxon>Psathyrellaceae</taxon>
        <taxon>Coprinopsis</taxon>
    </lineage>
</organism>
<keyword evidence="2" id="KW-0040">ANK repeat</keyword>
<proteinExistence type="predicted"/>
<dbReference type="Gene3D" id="1.25.40.20">
    <property type="entry name" value="Ankyrin repeat-containing domain"/>
    <property type="match status" value="2"/>
</dbReference>
<accession>A0A5C3KLL0</accession>
<dbReference type="InterPro" id="IPR002110">
    <property type="entry name" value="Ankyrin_rpt"/>
</dbReference>
<dbReference type="STRING" id="230819.A0A5C3KLL0"/>
<evidence type="ECO:0000313" key="3">
    <source>
        <dbReference type="EMBL" id="TFK20823.1"/>
    </source>
</evidence>
<keyword evidence="1" id="KW-0677">Repeat</keyword>
<dbReference type="InterPro" id="IPR036770">
    <property type="entry name" value="Ankyrin_rpt-contain_sf"/>
</dbReference>
<evidence type="ECO:0000313" key="4">
    <source>
        <dbReference type="Proteomes" id="UP000307440"/>
    </source>
</evidence>
<dbReference type="EMBL" id="ML210286">
    <property type="protein sequence ID" value="TFK20823.1"/>
    <property type="molecule type" value="Genomic_DNA"/>
</dbReference>
<evidence type="ECO:0000256" key="1">
    <source>
        <dbReference type="ARBA" id="ARBA00022737"/>
    </source>
</evidence>
<dbReference type="Pfam" id="PF12796">
    <property type="entry name" value="Ank_2"/>
    <property type="match status" value="3"/>
</dbReference>
<gene>
    <name evidence="3" type="ORF">FA15DRAFT_673122</name>
</gene>
<dbReference type="OrthoDB" id="4772757at2759"/>
<reference evidence="3 4" key="1">
    <citation type="journal article" date="2019" name="Nat. Ecol. Evol.">
        <title>Megaphylogeny resolves global patterns of mushroom evolution.</title>
        <authorList>
            <person name="Varga T."/>
            <person name="Krizsan K."/>
            <person name="Foldi C."/>
            <person name="Dima B."/>
            <person name="Sanchez-Garcia M."/>
            <person name="Sanchez-Ramirez S."/>
            <person name="Szollosi G.J."/>
            <person name="Szarkandi J.G."/>
            <person name="Papp V."/>
            <person name="Albert L."/>
            <person name="Andreopoulos W."/>
            <person name="Angelini C."/>
            <person name="Antonin V."/>
            <person name="Barry K.W."/>
            <person name="Bougher N.L."/>
            <person name="Buchanan P."/>
            <person name="Buyck B."/>
            <person name="Bense V."/>
            <person name="Catcheside P."/>
            <person name="Chovatia M."/>
            <person name="Cooper J."/>
            <person name="Damon W."/>
            <person name="Desjardin D."/>
            <person name="Finy P."/>
            <person name="Geml J."/>
            <person name="Haridas S."/>
            <person name="Hughes K."/>
            <person name="Justo A."/>
            <person name="Karasinski D."/>
            <person name="Kautmanova I."/>
            <person name="Kiss B."/>
            <person name="Kocsube S."/>
            <person name="Kotiranta H."/>
            <person name="LaButti K.M."/>
            <person name="Lechner B.E."/>
            <person name="Liimatainen K."/>
            <person name="Lipzen A."/>
            <person name="Lukacs Z."/>
            <person name="Mihaltcheva S."/>
            <person name="Morgado L.N."/>
            <person name="Niskanen T."/>
            <person name="Noordeloos M.E."/>
            <person name="Ohm R.A."/>
            <person name="Ortiz-Santana B."/>
            <person name="Ovrebo C."/>
            <person name="Racz N."/>
            <person name="Riley R."/>
            <person name="Savchenko A."/>
            <person name="Shiryaev A."/>
            <person name="Soop K."/>
            <person name="Spirin V."/>
            <person name="Szebenyi C."/>
            <person name="Tomsovsky M."/>
            <person name="Tulloss R.E."/>
            <person name="Uehling J."/>
            <person name="Grigoriev I.V."/>
            <person name="Vagvolgyi C."/>
            <person name="Papp T."/>
            <person name="Martin F.M."/>
            <person name="Miettinen O."/>
            <person name="Hibbett D.S."/>
            <person name="Nagy L.G."/>
        </authorList>
    </citation>
    <scope>NUCLEOTIDE SEQUENCE [LARGE SCALE GENOMIC DNA]</scope>
    <source>
        <strain evidence="3 4">CBS 121175</strain>
    </source>
</reference>
<dbReference type="PANTHER" id="PTHR24198:SF165">
    <property type="entry name" value="ANKYRIN REPEAT-CONTAINING PROTEIN-RELATED"/>
    <property type="match status" value="1"/>
</dbReference>
<dbReference type="SMART" id="SM00248">
    <property type="entry name" value="ANK"/>
    <property type="match status" value="6"/>
</dbReference>
<dbReference type="SUPFAM" id="SSF48403">
    <property type="entry name" value="Ankyrin repeat"/>
    <property type="match status" value="1"/>
</dbReference>
<dbReference type="PANTHER" id="PTHR24198">
    <property type="entry name" value="ANKYRIN REPEAT AND PROTEIN KINASE DOMAIN-CONTAINING PROTEIN"/>
    <property type="match status" value="1"/>
</dbReference>